<proteinExistence type="predicted"/>
<dbReference type="Proteomes" id="UP000181686">
    <property type="component" value="Unassembled WGS sequence"/>
</dbReference>
<accession>A0A1S2TGD7</accession>
<evidence type="ECO:0000313" key="2">
    <source>
        <dbReference type="Proteomes" id="UP000181686"/>
    </source>
</evidence>
<name>A0A1S2TGD7_9PSED</name>
<protein>
    <submittedName>
        <fullName evidence="1">Uncharacterized protein</fullName>
    </submittedName>
</protein>
<dbReference type="EMBL" id="MDGK01000042">
    <property type="protein sequence ID" value="OIN07405.1"/>
    <property type="molecule type" value="Genomic_DNA"/>
</dbReference>
<evidence type="ECO:0000313" key="1">
    <source>
        <dbReference type="EMBL" id="OIN07405.1"/>
    </source>
</evidence>
<comment type="caution">
    <text evidence="1">The sequence shown here is derived from an EMBL/GenBank/DDBJ whole genome shotgun (WGS) entry which is preliminary data.</text>
</comment>
<reference evidence="1 2" key="1">
    <citation type="submission" date="2016-08" db="EMBL/GenBank/DDBJ databases">
        <title>Draft genome sequence of the type strain of Pseudomonas extremorientalis LMG 19695T isolated from drinking water reservoir.</title>
        <authorList>
            <person name="Tambong J.T."/>
        </authorList>
    </citation>
    <scope>NUCLEOTIDE SEQUENCE [LARGE SCALE GENOMIC DNA]</scope>
    <source>
        <strain evidence="1 2">LMG 19695</strain>
    </source>
</reference>
<gene>
    <name evidence="1" type="ORF">BFN10_17365</name>
</gene>
<organism evidence="1 2">
    <name type="scientific">Pseudomonas extremorientalis</name>
    <dbReference type="NCBI Taxonomy" id="169669"/>
    <lineage>
        <taxon>Bacteria</taxon>
        <taxon>Pseudomonadati</taxon>
        <taxon>Pseudomonadota</taxon>
        <taxon>Gammaproteobacteria</taxon>
        <taxon>Pseudomonadales</taxon>
        <taxon>Pseudomonadaceae</taxon>
        <taxon>Pseudomonas</taxon>
    </lineage>
</organism>
<dbReference type="AlphaFoldDB" id="A0A1S2TGD7"/>
<sequence>MKGDVNLHLVFKNLQHKRQLKNQNPTHQFRIEMRNIFFVEIKHLQTRYLKTASKAKAIVKIYICMLLTVMTHQATLLVHRLSAQWESPLQPAMEIKKVICIRSGALRVMI</sequence>